<dbReference type="SUPFAM" id="SSF48452">
    <property type="entry name" value="TPR-like"/>
    <property type="match status" value="1"/>
</dbReference>
<dbReference type="Pfam" id="PF13369">
    <property type="entry name" value="Transglut_core2"/>
    <property type="match status" value="1"/>
</dbReference>
<proteinExistence type="inferred from homology"/>
<name>A0A317DUY0_9PROT</name>
<feature type="compositionally biased region" description="Basic residues" evidence="2">
    <location>
        <begin position="1"/>
        <end position="10"/>
    </location>
</feature>
<dbReference type="EMBL" id="QGLE01000016">
    <property type="protein sequence ID" value="PWR18194.1"/>
    <property type="molecule type" value="Genomic_DNA"/>
</dbReference>
<protein>
    <recommendedName>
        <fullName evidence="3">Protein SirB1 N-terminal domain-containing protein</fullName>
    </recommendedName>
</protein>
<keyword evidence="5" id="KW-1185">Reference proteome</keyword>
<dbReference type="PANTHER" id="PTHR31350:SF21">
    <property type="entry name" value="F-BOX ONLY PROTEIN 21"/>
    <property type="match status" value="1"/>
</dbReference>
<evidence type="ECO:0000259" key="3">
    <source>
        <dbReference type="Pfam" id="PF13369"/>
    </source>
</evidence>
<dbReference type="Pfam" id="PF13371">
    <property type="entry name" value="TPR_9"/>
    <property type="match status" value="1"/>
</dbReference>
<feature type="domain" description="Protein SirB1 N-terminal" evidence="3">
    <location>
        <begin position="98"/>
        <end position="246"/>
    </location>
</feature>
<accession>A0A317DUY0</accession>
<evidence type="ECO:0000313" key="5">
    <source>
        <dbReference type="Proteomes" id="UP000245461"/>
    </source>
</evidence>
<dbReference type="Proteomes" id="UP000245461">
    <property type="component" value="Unassembled WGS sequence"/>
</dbReference>
<feature type="region of interest" description="Disordered" evidence="2">
    <location>
        <begin position="1"/>
        <end position="25"/>
    </location>
</feature>
<comment type="similarity">
    <text evidence="1">Belongs to the UPF0162 family.</text>
</comment>
<dbReference type="InterPro" id="IPR032698">
    <property type="entry name" value="SirB1_N"/>
</dbReference>
<dbReference type="PANTHER" id="PTHR31350">
    <property type="entry name" value="SI:DKEY-261L7.2"/>
    <property type="match status" value="1"/>
</dbReference>
<gene>
    <name evidence="4" type="ORF">DKG74_19780</name>
</gene>
<evidence type="ECO:0000256" key="1">
    <source>
        <dbReference type="ARBA" id="ARBA00007100"/>
    </source>
</evidence>
<comment type="caution">
    <text evidence="4">The sequence shown here is derived from an EMBL/GenBank/DDBJ whole genome shotgun (WGS) entry which is preliminary data.</text>
</comment>
<organism evidence="4 5">
    <name type="scientific">Zavarzinia aquatilis</name>
    <dbReference type="NCBI Taxonomy" id="2211142"/>
    <lineage>
        <taxon>Bacteria</taxon>
        <taxon>Pseudomonadati</taxon>
        <taxon>Pseudomonadota</taxon>
        <taxon>Alphaproteobacteria</taxon>
        <taxon>Rhodospirillales</taxon>
        <taxon>Zavarziniaceae</taxon>
        <taxon>Zavarzinia</taxon>
    </lineage>
</organism>
<evidence type="ECO:0000256" key="2">
    <source>
        <dbReference type="SAM" id="MobiDB-lite"/>
    </source>
</evidence>
<dbReference type="InterPro" id="IPR011990">
    <property type="entry name" value="TPR-like_helical_dom_sf"/>
</dbReference>
<sequence>MPSATRRWKSPVRSPACRRSSRRSRFRRNEGVAQIGAGTPAAYVMKAMSKLEPVPLRPEEIEEALDAVGRLDDRAIDLAGTALLLAALDRPGLSLAPYRGHLDDLVAALRDASATTAIEVAGALQRLFFERFGYDGDRLTYDDPQNANLIRVIDRRKGLPVALGVLFAHAARGAGFTLDGIAFPGHFLMRLSVKGEHLILDPFNGGRVLDAMELRRLAKQLMGPEQELTPALTDTVGNRAVLLRLQNNLKSRAESEGKVERVAQIARSMLRLAPEHAGLWLEYGKAEHQLGRLGAATGALRNCIEHSLDGFETIEAQRLLEELRRSLN</sequence>
<evidence type="ECO:0000313" key="4">
    <source>
        <dbReference type="EMBL" id="PWR18194.1"/>
    </source>
</evidence>
<dbReference type="AlphaFoldDB" id="A0A317DUY0"/>
<dbReference type="OrthoDB" id="232498at2"/>
<dbReference type="Gene3D" id="1.25.40.10">
    <property type="entry name" value="Tetratricopeptide repeat domain"/>
    <property type="match status" value="1"/>
</dbReference>
<reference evidence="4 5" key="1">
    <citation type="submission" date="2018-05" db="EMBL/GenBank/DDBJ databases">
        <title>Zavarzinia sp. HR-AS.</title>
        <authorList>
            <person name="Lee Y."/>
            <person name="Jeon C.O."/>
        </authorList>
    </citation>
    <scope>NUCLEOTIDE SEQUENCE [LARGE SCALE GENOMIC DNA]</scope>
    <source>
        <strain evidence="4 5">HR-AS</strain>
    </source>
</reference>